<feature type="domain" description="SH3" evidence="6">
    <location>
        <begin position="823"/>
        <end position="881"/>
    </location>
</feature>
<keyword evidence="5" id="KW-0732">Signal</keyword>
<gene>
    <name evidence="7" type="ORF">HK100_003079</name>
</gene>
<evidence type="ECO:0000256" key="4">
    <source>
        <dbReference type="SAM" id="Phobius"/>
    </source>
</evidence>
<dbReference type="AlphaFoldDB" id="A0AAD5SW09"/>
<feature type="compositionally biased region" description="Low complexity" evidence="3">
    <location>
        <begin position="718"/>
        <end position="732"/>
    </location>
</feature>
<dbReference type="InterPro" id="IPR001452">
    <property type="entry name" value="SH3_domain"/>
</dbReference>
<dbReference type="SUPFAM" id="SSF50044">
    <property type="entry name" value="SH3-domain"/>
    <property type="match status" value="1"/>
</dbReference>
<feature type="transmembrane region" description="Helical" evidence="4">
    <location>
        <begin position="226"/>
        <end position="249"/>
    </location>
</feature>
<evidence type="ECO:0000256" key="5">
    <source>
        <dbReference type="SAM" id="SignalP"/>
    </source>
</evidence>
<keyword evidence="4" id="KW-0472">Membrane</keyword>
<feature type="region of interest" description="Disordered" evidence="3">
    <location>
        <begin position="347"/>
        <end position="378"/>
    </location>
</feature>
<dbReference type="EMBL" id="JADGJH010001745">
    <property type="protein sequence ID" value="KAJ3110312.1"/>
    <property type="molecule type" value="Genomic_DNA"/>
</dbReference>
<protein>
    <recommendedName>
        <fullName evidence="6">SH3 domain-containing protein</fullName>
    </recommendedName>
</protein>
<organism evidence="7 8">
    <name type="scientific">Physocladia obscura</name>
    <dbReference type="NCBI Taxonomy" id="109957"/>
    <lineage>
        <taxon>Eukaryota</taxon>
        <taxon>Fungi</taxon>
        <taxon>Fungi incertae sedis</taxon>
        <taxon>Chytridiomycota</taxon>
        <taxon>Chytridiomycota incertae sedis</taxon>
        <taxon>Chytridiomycetes</taxon>
        <taxon>Chytridiales</taxon>
        <taxon>Chytriomycetaceae</taxon>
        <taxon>Physocladia</taxon>
    </lineage>
</organism>
<evidence type="ECO:0000256" key="3">
    <source>
        <dbReference type="SAM" id="MobiDB-lite"/>
    </source>
</evidence>
<name>A0AAD5SW09_9FUNG</name>
<sequence length="881" mass="94035">MPAIFIAPALFMGAVALLSQSVPLAIQKHTTNHHDDNKRGKSQGSTWVGVKAHRDTRADYSAQNDNQRDEWLSQILVVEMATTLTSDGVNTATATESGVQTVLVTASECVTYKAACEAVGMTECSGGTWTIGCSVGIDSAGLTVASPEFAYPTGICARCLCAKKNAATNQTSVTQLLGDIPCLATSTITNFTVAVSGSSPENSTVPLNNNDNDNIHNNNGNSSNSLTLPLTLSLALVAVIAAAAAVYFYMKRKNRWYEREQRIPSPPALNEPSDSTTTLFAGKKAAVPSVATVPATLSRKPFLMSMWTATTTTTTNESKADDGSRLNTKTTTVTVEAYPSSSLQKRPHLMINSTPPGPPPPETITTTNSTTDEPSNDSTILNQRLQASPTPLVHVQHTPYLPSDSFLTPKTSGVTIAAVAVNRAWSLEEQWQWEQYQAAVQWHQWQLAQKEWQASQREYYMSKEEERKNKIAAGSGGSGAEDDDRMPEDGRVQQQRKRAFSKGGFLGPNYRPSPLRVVSADVDSTLSSRRAESIISREGSLVSRTLSSNGAYGTLGVGGNTANRQSIDTFTNPLFNTGTSFGESFANSISRTTSRRSVGSSTKSAVTSIIIATSPEWSAPLDLIQVGSPRSTATSNNRSRSRISSAHKSTIEVETESMDASGALTSTYVTSSTFALGEDVSVITMTSVGDDGQPLTTQLLSSMPVIVQDSVTAAVAGTSSSSNATLNLSASSPTTSTFGNQGYDGRSSSPDFRVTSSSRKSSGKSYGSLTEPIPPLPTATNTVIVGVTATGKLFEEPSVISENTQQEAMMTAAGVAQDLVDEDGQIKYPVRVAYVPEKEDELRLDVDDEVVVWHILEDGMCEGFCVGKRERGFFPVKVVLG</sequence>
<keyword evidence="8" id="KW-1185">Reference proteome</keyword>
<dbReference type="InterPro" id="IPR036028">
    <property type="entry name" value="SH3-like_dom_sf"/>
</dbReference>
<evidence type="ECO:0000256" key="1">
    <source>
        <dbReference type="ARBA" id="ARBA00022443"/>
    </source>
</evidence>
<feature type="region of interest" description="Disordered" evidence="3">
    <location>
        <begin position="718"/>
        <end position="773"/>
    </location>
</feature>
<evidence type="ECO:0000259" key="6">
    <source>
        <dbReference type="PROSITE" id="PS50002"/>
    </source>
</evidence>
<feature type="region of interest" description="Disordered" evidence="3">
    <location>
        <begin position="628"/>
        <end position="649"/>
    </location>
</feature>
<dbReference type="Proteomes" id="UP001211907">
    <property type="component" value="Unassembled WGS sequence"/>
</dbReference>
<proteinExistence type="predicted"/>
<keyword evidence="4" id="KW-0812">Transmembrane</keyword>
<reference evidence="7" key="1">
    <citation type="submission" date="2020-05" db="EMBL/GenBank/DDBJ databases">
        <title>Phylogenomic resolution of chytrid fungi.</title>
        <authorList>
            <person name="Stajich J.E."/>
            <person name="Amses K."/>
            <person name="Simmons R."/>
            <person name="Seto K."/>
            <person name="Myers J."/>
            <person name="Bonds A."/>
            <person name="Quandt C.A."/>
            <person name="Barry K."/>
            <person name="Liu P."/>
            <person name="Grigoriev I."/>
            <person name="Longcore J.E."/>
            <person name="James T.Y."/>
        </authorList>
    </citation>
    <scope>NUCLEOTIDE SEQUENCE</scope>
    <source>
        <strain evidence="7">JEL0513</strain>
    </source>
</reference>
<feature type="compositionally biased region" description="Polar residues" evidence="3">
    <location>
        <begin position="733"/>
        <end position="750"/>
    </location>
</feature>
<feature type="compositionally biased region" description="Low complexity" evidence="3">
    <location>
        <begin position="756"/>
        <end position="768"/>
    </location>
</feature>
<dbReference type="PROSITE" id="PS50002">
    <property type="entry name" value="SH3"/>
    <property type="match status" value="1"/>
</dbReference>
<evidence type="ECO:0000313" key="8">
    <source>
        <dbReference type="Proteomes" id="UP001211907"/>
    </source>
</evidence>
<feature type="region of interest" description="Disordered" evidence="3">
    <location>
        <begin position="468"/>
        <end position="492"/>
    </location>
</feature>
<feature type="compositionally biased region" description="Low complexity" evidence="3">
    <location>
        <begin position="363"/>
        <end position="378"/>
    </location>
</feature>
<accession>A0AAD5SW09</accession>
<keyword evidence="4" id="KW-1133">Transmembrane helix</keyword>
<feature type="compositionally biased region" description="Low complexity" evidence="3">
    <location>
        <begin position="628"/>
        <end position="646"/>
    </location>
</feature>
<evidence type="ECO:0000313" key="7">
    <source>
        <dbReference type="EMBL" id="KAJ3110312.1"/>
    </source>
</evidence>
<comment type="caution">
    <text evidence="7">The sequence shown here is derived from an EMBL/GenBank/DDBJ whole genome shotgun (WGS) entry which is preliminary data.</text>
</comment>
<feature type="chain" id="PRO_5042262307" description="SH3 domain-containing protein" evidence="5">
    <location>
        <begin position="17"/>
        <end position="881"/>
    </location>
</feature>
<feature type="signal peptide" evidence="5">
    <location>
        <begin position="1"/>
        <end position="16"/>
    </location>
</feature>
<evidence type="ECO:0000256" key="2">
    <source>
        <dbReference type="PROSITE-ProRule" id="PRU00192"/>
    </source>
</evidence>
<dbReference type="Gene3D" id="2.30.30.40">
    <property type="entry name" value="SH3 Domains"/>
    <property type="match status" value="1"/>
</dbReference>
<keyword evidence="1 2" id="KW-0728">SH3 domain</keyword>